<evidence type="ECO:0000259" key="5">
    <source>
        <dbReference type="PROSITE" id="PS51384"/>
    </source>
</evidence>
<keyword evidence="6" id="KW-0560">Oxidoreductase</keyword>
<dbReference type="GO" id="GO:0004324">
    <property type="term" value="F:ferredoxin-NADP+ reductase activity"/>
    <property type="evidence" value="ECO:0007669"/>
    <property type="project" value="UniProtKB-EC"/>
</dbReference>
<evidence type="ECO:0000313" key="6">
    <source>
        <dbReference type="EMBL" id="MDN0075147.1"/>
    </source>
</evidence>
<dbReference type="Gene3D" id="2.40.30.10">
    <property type="entry name" value="Translation factors"/>
    <property type="match status" value="1"/>
</dbReference>
<comment type="caution">
    <text evidence="6">The sequence shown here is derived from an EMBL/GenBank/DDBJ whole genome shotgun (WGS) entry which is preliminary data.</text>
</comment>
<dbReference type="SUPFAM" id="SSF52343">
    <property type="entry name" value="Ferredoxin reductase-like, C-terminal NADP-linked domain"/>
    <property type="match status" value="1"/>
</dbReference>
<dbReference type="Pfam" id="PF00175">
    <property type="entry name" value="NAD_binding_1"/>
    <property type="match status" value="1"/>
</dbReference>
<dbReference type="CDD" id="cd06195">
    <property type="entry name" value="FNR1"/>
    <property type="match status" value="1"/>
</dbReference>
<evidence type="ECO:0000313" key="7">
    <source>
        <dbReference type="Proteomes" id="UP001168540"/>
    </source>
</evidence>
<dbReference type="Gene3D" id="3.40.50.80">
    <property type="entry name" value="Nucleotide-binding domain of ferredoxin-NADP reductase (FNR) module"/>
    <property type="match status" value="1"/>
</dbReference>
<dbReference type="InterPro" id="IPR039261">
    <property type="entry name" value="FNR_nucleotide-bd"/>
</dbReference>
<feature type="domain" description="FAD-binding FR-type" evidence="5">
    <location>
        <begin position="4"/>
        <end position="104"/>
    </location>
</feature>
<sequence length="251" mass="28260">MDIGASHLETVIAFRRWSARTLSITTTRPSDYAFRPGHYARVSLPCFERPLWRPYSIVSSSDQPQLEFLFSIIPSGRLTPLLGELTVESVILIDRNPMGFFLEESLSPGEVLWLLATGTGVGPYISLLREGGIFAKYQQVILVYSVRARAELAYDDELRALQQQLDGRFHYLPVITREPGTGYLSERIPALIGSGRLANELGMTPINPVRDRVMVCGNPEFTSGMRALLNERQFAPCRRGQAGTMLFEKYW</sequence>
<gene>
    <name evidence="6" type="ORF">QU481_09630</name>
</gene>
<dbReference type="InterPro" id="IPR008333">
    <property type="entry name" value="Cbr1-like_FAD-bd_dom"/>
</dbReference>
<dbReference type="Pfam" id="PF00970">
    <property type="entry name" value="FAD_binding_6"/>
    <property type="match status" value="1"/>
</dbReference>
<dbReference type="InterPro" id="IPR051930">
    <property type="entry name" value="FNR_type-1"/>
</dbReference>
<dbReference type="Proteomes" id="UP001168540">
    <property type="component" value="Unassembled WGS sequence"/>
</dbReference>
<proteinExistence type="inferred from homology"/>
<dbReference type="PROSITE" id="PS51384">
    <property type="entry name" value="FAD_FR"/>
    <property type="match status" value="1"/>
</dbReference>
<dbReference type="SUPFAM" id="SSF63380">
    <property type="entry name" value="Riboflavin synthase domain-like"/>
    <property type="match status" value="1"/>
</dbReference>
<protein>
    <recommendedName>
        <fullName evidence="2">ferredoxin--NADP(+) reductase</fullName>
        <ecNumber evidence="2">1.18.1.2</ecNumber>
    </recommendedName>
</protein>
<evidence type="ECO:0000256" key="2">
    <source>
        <dbReference type="ARBA" id="ARBA00013223"/>
    </source>
</evidence>
<dbReference type="PANTHER" id="PTHR47878:SF2">
    <property type="entry name" value="OXIDOREDUCTASE FAD_NAD(P)-BINDING DOMAIN PROTEIN"/>
    <property type="match status" value="1"/>
</dbReference>
<dbReference type="InterPro" id="IPR001433">
    <property type="entry name" value="OxRdtase_FAD/NAD-bd"/>
</dbReference>
<comment type="similarity">
    <text evidence="1">Belongs to the ferredoxin--NADP reductase type 1 family.</text>
</comment>
<evidence type="ECO:0000256" key="1">
    <source>
        <dbReference type="ARBA" id="ARBA00008312"/>
    </source>
</evidence>
<dbReference type="InterPro" id="IPR001709">
    <property type="entry name" value="Flavoprot_Pyr_Nucl_cyt_Rdtase"/>
</dbReference>
<reference evidence="6" key="1">
    <citation type="submission" date="2023-06" db="EMBL/GenBank/DDBJ databases">
        <authorList>
            <person name="Zhang S."/>
        </authorList>
    </citation>
    <scope>NUCLEOTIDE SEQUENCE</scope>
    <source>
        <strain evidence="6">SG2303</strain>
    </source>
</reference>
<dbReference type="PRINTS" id="PR00371">
    <property type="entry name" value="FPNCR"/>
</dbReference>
<dbReference type="InterPro" id="IPR017938">
    <property type="entry name" value="Riboflavin_synthase-like_b-brl"/>
</dbReference>
<dbReference type="EMBL" id="JAUEDK010000014">
    <property type="protein sequence ID" value="MDN0075147.1"/>
    <property type="molecule type" value="Genomic_DNA"/>
</dbReference>
<evidence type="ECO:0000256" key="4">
    <source>
        <dbReference type="ARBA" id="ARBA00047776"/>
    </source>
</evidence>
<dbReference type="InterPro" id="IPR017927">
    <property type="entry name" value="FAD-bd_FR_type"/>
</dbReference>
<comment type="catalytic activity">
    <reaction evidence="4">
        <text>2 reduced [2Fe-2S]-[ferredoxin] + NADP(+) + H(+) = 2 oxidized [2Fe-2S]-[ferredoxin] + NADPH</text>
        <dbReference type="Rhea" id="RHEA:20125"/>
        <dbReference type="Rhea" id="RHEA-COMP:10000"/>
        <dbReference type="Rhea" id="RHEA-COMP:10001"/>
        <dbReference type="ChEBI" id="CHEBI:15378"/>
        <dbReference type="ChEBI" id="CHEBI:33737"/>
        <dbReference type="ChEBI" id="CHEBI:33738"/>
        <dbReference type="ChEBI" id="CHEBI:57783"/>
        <dbReference type="ChEBI" id="CHEBI:58349"/>
        <dbReference type="EC" id="1.18.1.2"/>
    </reaction>
</comment>
<dbReference type="InterPro" id="IPR033892">
    <property type="entry name" value="FNR_bac"/>
</dbReference>
<name>A0ABT7XMX1_9NEIS</name>
<dbReference type="PANTHER" id="PTHR47878">
    <property type="entry name" value="OXIDOREDUCTASE FAD/NAD(P)-BINDING DOMAIN PROTEIN"/>
    <property type="match status" value="1"/>
</dbReference>
<dbReference type="EC" id="1.18.1.2" evidence="2"/>
<accession>A0ABT7XMX1</accession>
<evidence type="ECO:0000256" key="3">
    <source>
        <dbReference type="ARBA" id="ARBA00022741"/>
    </source>
</evidence>
<dbReference type="RefSeq" id="WP_289829745.1">
    <property type="nucleotide sequence ID" value="NZ_JAUEDK010000014.1"/>
</dbReference>
<keyword evidence="3" id="KW-0547">Nucleotide-binding</keyword>
<organism evidence="6 7">
    <name type="scientific">Crenobacter oryzisoli</name>
    <dbReference type="NCBI Taxonomy" id="3056844"/>
    <lineage>
        <taxon>Bacteria</taxon>
        <taxon>Pseudomonadati</taxon>
        <taxon>Pseudomonadota</taxon>
        <taxon>Betaproteobacteria</taxon>
        <taxon>Neisseriales</taxon>
        <taxon>Neisseriaceae</taxon>
        <taxon>Crenobacter</taxon>
    </lineage>
</organism>
<keyword evidence="7" id="KW-1185">Reference proteome</keyword>